<dbReference type="Proteomes" id="UP000009145">
    <property type="component" value="Chromosome"/>
</dbReference>
<sequence precursor="true">MGVLTTIKKRLSTLLGGKHTQVAALPEKTAAPVSLWLDQRIVNVAYETFAYMLKNYHTAGVIDHAAWIINDADLQRMISMLEPYVTTAHRGVNLQMSTDEQDDFVRLLDYAGFAAQTLADRVLLEMVYEACSDDGYGKDRNYNDQLYIVLEFTPEELSAHNRVFQKMIDDPECIDNSMYDLTEWDKFVALVAKLKQIDESTKSPVVVPMTFSEWATYSSYSSHAFDLDDGELTEEEETAMSKVMSFNSVILRGNARIKA</sequence>
<proteinExistence type="predicted"/>
<keyword evidence="2" id="KW-1185">Reference proteome</keyword>
<dbReference type="PATRIC" id="fig|754477.3.peg.1544"/>
<dbReference type="KEGG" id="mec:Q7C_1564"/>
<evidence type="ECO:0000313" key="2">
    <source>
        <dbReference type="Proteomes" id="UP000009145"/>
    </source>
</evidence>
<name>I1YIH0_METFJ</name>
<dbReference type="EMBL" id="CP003380">
    <property type="protein sequence ID" value="AFJ02713.1"/>
    <property type="molecule type" value="Genomic_DNA"/>
</dbReference>
<evidence type="ECO:0000313" key="1">
    <source>
        <dbReference type="EMBL" id="AFJ02713.1"/>
    </source>
</evidence>
<dbReference type="RefSeq" id="WP_014704133.1">
    <property type="nucleotide sequence ID" value="NC_017856.1"/>
</dbReference>
<gene>
    <name evidence="1" type="ordered locus">Q7C_1564</name>
</gene>
<dbReference type="HOGENOM" id="CLU_1072856_0_0_6"/>
<dbReference type="AlphaFoldDB" id="I1YIH0"/>
<reference evidence="1 2" key="1">
    <citation type="journal article" date="2012" name="J. Bacteriol.">
        <title>Complete genome sequences of Methylophaga sp. strain JAM1 and Methylophaga sp. strain JAM7.</title>
        <authorList>
            <person name="Villeneuve C."/>
            <person name="Martineau C."/>
            <person name="Mauffrey F."/>
            <person name="Villemur R."/>
        </authorList>
    </citation>
    <scope>NUCLEOTIDE SEQUENCE [LARGE SCALE GENOMIC DNA]</scope>
    <source>
        <strain evidence="1 2">JAM7</strain>
    </source>
</reference>
<accession>I1YIH0</accession>
<dbReference type="OrthoDB" id="9973426at2"/>
<dbReference type="STRING" id="754477.Q7C_1564"/>
<protein>
    <submittedName>
        <fullName evidence="1">Uncharacterized protein</fullName>
    </submittedName>
</protein>
<organism evidence="1 2">
    <name type="scientific">Methylophaga frappieri (strain ATCC BAA-2434 / DSM 25690 / JAM7)</name>
    <dbReference type="NCBI Taxonomy" id="754477"/>
    <lineage>
        <taxon>Bacteria</taxon>
        <taxon>Pseudomonadati</taxon>
        <taxon>Pseudomonadota</taxon>
        <taxon>Gammaproteobacteria</taxon>
        <taxon>Thiotrichales</taxon>
        <taxon>Piscirickettsiaceae</taxon>
        <taxon>Methylophaga</taxon>
    </lineage>
</organism>